<dbReference type="Pfam" id="PF07250">
    <property type="entry name" value="Glyoxal_oxid_N"/>
    <property type="match status" value="1"/>
</dbReference>
<name>A0AAV3PY12_LITER</name>
<evidence type="ECO:0000313" key="2">
    <source>
        <dbReference type="EMBL" id="GAA0155926.1"/>
    </source>
</evidence>
<dbReference type="AlphaFoldDB" id="A0AAV3PY12"/>
<feature type="domain" description="Glyoxal oxidase N-terminal" evidence="1">
    <location>
        <begin position="2"/>
        <end position="51"/>
    </location>
</feature>
<dbReference type="PANTHER" id="PTHR32208">
    <property type="entry name" value="SECRETED PROTEIN-RELATED"/>
    <property type="match status" value="1"/>
</dbReference>
<evidence type="ECO:0000259" key="1">
    <source>
        <dbReference type="Pfam" id="PF07250"/>
    </source>
</evidence>
<protein>
    <recommendedName>
        <fullName evidence="1">Glyoxal oxidase N-terminal domain-containing protein</fullName>
    </recommendedName>
</protein>
<accession>A0AAV3PY12</accession>
<sequence>MFLRPSSTCGRLNVSDNDVEVRWRMHEMPMPRVMGDMLILPTGDILIINGICWLGKRSCYKAIDLPNPKSTRRQ</sequence>
<organism evidence="2 3">
    <name type="scientific">Lithospermum erythrorhizon</name>
    <name type="common">Purple gromwell</name>
    <name type="synonym">Lithospermum officinale var. erythrorhizon</name>
    <dbReference type="NCBI Taxonomy" id="34254"/>
    <lineage>
        <taxon>Eukaryota</taxon>
        <taxon>Viridiplantae</taxon>
        <taxon>Streptophyta</taxon>
        <taxon>Embryophyta</taxon>
        <taxon>Tracheophyta</taxon>
        <taxon>Spermatophyta</taxon>
        <taxon>Magnoliopsida</taxon>
        <taxon>eudicotyledons</taxon>
        <taxon>Gunneridae</taxon>
        <taxon>Pentapetalae</taxon>
        <taxon>asterids</taxon>
        <taxon>lamiids</taxon>
        <taxon>Boraginales</taxon>
        <taxon>Boraginaceae</taxon>
        <taxon>Boraginoideae</taxon>
        <taxon>Lithospermeae</taxon>
        <taxon>Lithospermum</taxon>
    </lineage>
</organism>
<dbReference type="InterPro" id="IPR037293">
    <property type="entry name" value="Gal_Oxidase_central_sf"/>
</dbReference>
<dbReference type="InterPro" id="IPR009880">
    <property type="entry name" value="Glyoxal_oxidase_N"/>
</dbReference>
<dbReference type="PANTHER" id="PTHR32208:SF71">
    <property type="entry name" value="GLYOXAL OXIDASE-RELATED PROTEIN"/>
    <property type="match status" value="1"/>
</dbReference>
<dbReference type="Gene3D" id="2.130.10.80">
    <property type="entry name" value="Galactose oxidase/kelch, beta-propeller"/>
    <property type="match status" value="1"/>
</dbReference>
<dbReference type="Proteomes" id="UP001454036">
    <property type="component" value="Unassembled WGS sequence"/>
</dbReference>
<reference evidence="2 3" key="1">
    <citation type="submission" date="2024-01" db="EMBL/GenBank/DDBJ databases">
        <title>The complete chloroplast genome sequence of Lithospermum erythrorhizon: insights into the phylogenetic relationship among Boraginaceae species and the maternal lineages of purple gromwells.</title>
        <authorList>
            <person name="Okada T."/>
            <person name="Watanabe K."/>
        </authorList>
    </citation>
    <scope>NUCLEOTIDE SEQUENCE [LARGE SCALE GENOMIC DNA]</scope>
</reference>
<proteinExistence type="predicted"/>
<evidence type="ECO:0000313" key="3">
    <source>
        <dbReference type="Proteomes" id="UP001454036"/>
    </source>
</evidence>
<comment type="caution">
    <text evidence="2">The sequence shown here is derived from an EMBL/GenBank/DDBJ whole genome shotgun (WGS) entry which is preliminary data.</text>
</comment>
<gene>
    <name evidence="2" type="ORF">LIER_13539</name>
</gene>
<keyword evidence="3" id="KW-1185">Reference proteome</keyword>
<dbReference type="EMBL" id="BAABME010002748">
    <property type="protein sequence ID" value="GAA0155926.1"/>
    <property type="molecule type" value="Genomic_DNA"/>
</dbReference>